<evidence type="ECO:0000259" key="5">
    <source>
        <dbReference type="PROSITE" id="PS51085"/>
    </source>
</evidence>
<dbReference type="SUPFAM" id="SSF54665">
    <property type="entry name" value="CO dehydrogenase molybdoprotein N-domain-like"/>
    <property type="match status" value="1"/>
</dbReference>
<dbReference type="Pfam" id="PF01799">
    <property type="entry name" value="Fer2_2"/>
    <property type="match status" value="1"/>
</dbReference>
<dbReference type="SUPFAM" id="SSF54292">
    <property type="entry name" value="2Fe-2S ferredoxin-like"/>
    <property type="match status" value="1"/>
</dbReference>
<evidence type="ECO:0000313" key="6">
    <source>
        <dbReference type="EMBL" id="EHL10596.1"/>
    </source>
</evidence>
<dbReference type="GO" id="GO:0005506">
    <property type="term" value="F:iron ion binding"/>
    <property type="evidence" value="ECO:0007669"/>
    <property type="project" value="InterPro"/>
</dbReference>
<evidence type="ECO:0000256" key="2">
    <source>
        <dbReference type="ARBA" id="ARBA00022723"/>
    </source>
</evidence>
<dbReference type="Gene3D" id="3.10.20.30">
    <property type="match status" value="1"/>
</dbReference>
<dbReference type="InterPro" id="IPR006058">
    <property type="entry name" value="2Fe2S_fd_BS"/>
</dbReference>
<dbReference type="PROSITE" id="PS00197">
    <property type="entry name" value="2FE2S_FER_1"/>
    <property type="match status" value="1"/>
</dbReference>
<protein>
    <submittedName>
        <fullName evidence="6">Selenium-dependent molybdenum hydroxylase 1</fullName>
    </submittedName>
</protein>
<dbReference type="SMART" id="SM01008">
    <property type="entry name" value="Ald_Xan_dh_C"/>
    <property type="match status" value="1"/>
</dbReference>
<evidence type="ECO:0000313" key="7">
    <source>
        <dbReference type="Proteomes" id="UP000006437"/>
    </source>
</evidence>
<dbReference type="InterPro" id="IPR008274">
    <property type="entry name" value="AldOxase/xan_DH_MoCoBD1"/>
</dbReference>
<reference evidence="6 7" key="1">
    <citation type="submission" date="2011-08" db="EMBL/GenBank/DDBJ databases">
        <title>The Genome Sequence of Eubacteriaceae bacterium ACC19a.</title>
        <authorList>
            <consortium name="The Broad Institute Genome Sequencing Platform"/>
            <person name="Earl A."/>
            <person name="Ward D."/>
            <person name="Feldgarden M."/>
            <person name="Gevers D."/>
            <person name="Sizova M."/>
            <person name="Hazen A."/>
            <person name="Epstein S."/>
            <person name="Young S.K."/>
            <person name="Zeng Q."/>
            <person name="Gargeya S."/>
            <person name="Fitzgerald M."/>
            <person name="Haas B."/>
            <person name="Abouelleil A."/>
            <person name="Alvarado L."/>
            <person name="Arachchi H.M."/>
            <person name="Berlin A."/>
            <person name="Brown A."/>
            <person name="Chapman S.B."/>
            <person name="Chen Z."/>
            <person name="Dunbar C."/>
            <person name="Freedman E."/>
            <person name="Gearin G."/>
            <person name="Gellesch M."/>
            <person name="Goldberg J."/>
            <person name="Griggs A."/>
            <person name="Gujja S."/>
            <person name="Heiman D."/>
            <person name="Howarth C."/>
            <person name="Larson L."/>
            <person name="Lui A."/>
            <person name="MacDonald P.J.P."/>
            <person name="Montmayeur A."/>
            <person name="Murphy C."/>
            <person name="Neiman D."/>
            <person name="Pearson M."/>
            <person name="Priest M."/>
            <person name="Roberts A."/>
            <person name="Saif S."/>
            <person name="Shea T."/>
            <person name="Shenoy N."/>
            <person name="Sisk P."/>
            <person name="Stolte C."/>
            <person name="Sykes S."/>
            <person name="Wortman J."/>
            <person name="Nusbaum C."/>
            <person name="Birren B."/>
        </authorList>
    </citation>
    <scope>NUCLEOTIDE SEQUENCE [LARGE SCALE GENOMIC DNA]</scope>
    <source>
        <strain evidence="6 7">ACC19a</strain>
    </source>
</reference>
<dbReference type="BioCyc" id="EBAC796937-HMP:GMGH-813-MONOMER"/>
<gene>
    <name evidence="6" type="ORF">HMPREF9629_00811</name>
</gene>
<dbReference type="SUPFAM" id="SSF56003">
    <property type="entry name" value="Molybdenum cofactor-binding domain"/>
    <property type="match status" value="1"/>
</dbReference>
<evidence type="ECO:0000256" key="1">
    <source>
        <dbReference type="ARBA" id="ARBA00006849"/>
    </source>
</evidence>
<dbReference type="InterPro" id="IPR037165">
    <property type="entry name" value="AldOxase/xan_DH_Mopterin-bd_sf"/>
</dbReference>
<dbReference type="InterPro" id="IPR036884">
    <property type="entry name" value="2Fe-2S-bd_dom_sf"/>
</dbReference>
<proteinExistence type="inferred from homology"/>
<dbReference type="Gene3D" id="3.90.1170.50">
    <property type="entry name" value="Aldehyde oxidase/xanthine dehydrogenase, a/b hammerhead"/>
    <property type="match status" value="1"/>
</dbReference>
<keyword evidence="2" id="KW-0479">Metal-binding</keyword>
<dbReference type="GO" id="GO:0051537">
    <property type="term" value="F:2 iron, 2 sulfur cluster binding"/>
    <property type="evidence" value="ECO:0007669"/>
    <property type="project" value="InterPro"/>
</dbReference>
<dbReference type="GO" id="GO:0016491">
    <property type="term" value="F:oxidoreductase activity"/>
    <property type="evidence" value="ECO:0007669"/>
    <property type="project" value="UniProtKB-KW"/>
</dbReference>
<dbReference type="SUPFAM" id="SSF47741">
    <property type="entry name" value="CO dehydrogenase ISP C-domain like"/>
    <property type="match status" value="1"/>
</dbReference>
<dbReference type="Pfam" id="PF02738">
    <property type="entry name" value="MoCoBD_1"/>
    <property type="match status" value="1"/>
</dbReference>
<evidence type="ECO:0000256" key="3">
    <source>
        <dbReference type="ARBA" id="ARBA00023002"/>
    </source>
</evidence>
<evidence type="ECO:0000256" key="4">
    <source>
        <dbReference type="ARBA" id="ARBA00023004"/>
    </source>
</evidence>
<keyword evidence="3" id="KW-0560">Oxidoreductase</keyword>
<dbReference type="Pfam" id="PF20256">
    <property type="entry name" value="MoCoBD_2"/>
    <property type="match status" value="1"/>
</dbReference>
<dbReference type="InterPro" id="IPR002888">
    <property type="entry name" value="2Fe-2S-bd"/>
</dbReference>
<dbReference type="InterPro" id="IPR036010">
    <property type="entry name" value="2Fe-2S_ferredoxin-like_sf"/>
</dbReference>
<dbReference type="PANTHER" id="PTHR11908:SF157">
    <property type="entry name" value="XANTHINE DEHYDROGENASE SUBUNIT D-RELATED"/>
    <property type="match status" value="1"/>
</dbReference>
<dbReference type="CDD" id="cd00207">
    <property type="entry name" value="fer2"/>
    <property type="match status" value="1"/>
</dbReference>
<dbReference type="InterPro" id="IPR001041">
    <property type="entry name" value="2Fe-2S_ferredoxin-type"/>
</dbReference>
<dbReference type="PANTHER" id="PTHR11908">
    <property type="entry name" value="XANTHINE DEHYDROGENASE"/>
    <property type="match status" value="1"/>
</dbReference>
<dbReference type="InterPro" id="IPR046867">
    <property type="entry name" value="AldOxase/xan_DH_MoCoBD2"/>
</dbReference>
<dbReference type="Proteomes" id="UP000006437">
    <property type="component" value="Unassembled WGS sequence"/>
</dbReference>
<dbReference type="InterPro" id="IPR036856">
    <property type="entry name" value="Ald_Oxase/Xan_DH_a/b_sf"/>
</dbReference>
<dbReference type="InterPro" id="IPR017697">
    <property type="entry name" value="Xdh"/>
</dbReference>
<sequence>MPETYSFTVNGNVIETDKDKSLLRFLRDDMKLKSVKDGCSQGACGTCTIIVDGKATRACILTTKRAVGKNIITVEGLSDREKEAFVYAFGAKGAVQCGFCIPGMVISGKALIDTNPDPNEDEIKEALKNNICRCTGYKKIIEGIQLVAKILRGESSIDEELEKGHKYGVGDSAFRIDVREKVLGYGEYVDDVEIDDMLHVSAVRTKYPRAKIIDIDFSEALKLDGVVAVLTAEDVPNNKVGHIQQDWDVMIAKGDITRCMGDAICLVVAESEEILKKAKPLVKIEYEVLEPVRNIDEAMKEDAPKLHPNGNLCQSRHVTRGNAKEAIANSKYVVTRTYDTPFTEHAFLEPECAIAFPYKDGVKIYSSDQSVFDTRKEVSIMLGWDKERIVVENKLVGGGFGGKEDMSVQHIAALCAVKLQRTVKAKLTRDESLAFHPKRHAMHGTFTLACDENGIFTGLDCDIYFDTGAYASLCGPVLERACTHSVGPYCYQNTDIRGYGYYTNNPPAGAFRGFGVCQSEFALESNINILAEMVGISPWEIRYRNAIEPGKVLPNGQIADCSTALKETLDAVKDVYEKNYPNAGIACAMKNAGVGVGLPDTGRAKLIVNDGIIEIYCGGSEIGQGCATIFIQMAAETLNMPKSKFKNMGCNSELAPDSGTTSGSRQTLISGEAVRRVSVLLKNDLDKVDGDLSKLDGKEYYDEYFEPTDKLGADVPNPKSHVAYGYATHVVILDDDGKVKEVYAAHDSGKVVNPISIQGQIEGGVLMSLGYALTEDFKLQDCVPKSKFGTLGLMKSIDIPKINAIYVEKDELLGVSYGSKGIGEIATIPTAPAVQGAYYARDHKLRPKLPMEDTFYTNKKKK</sequence>
<dbReference type="RefSeq" id="WP_009525046.1">
    <property type="nucleotide sequence ID" value="NZ_JH414549.1"/>
</dbReference>
<dbReference type="AlphaFoldDB" id="G9X354"/>
<dbReference type="Gene3D" id="3.30.365.10">
    <property type="entry name" value="Aldehyde oxidase/xanthine dehydrogenase, molybdopterin binding domain"/>
    <property type="match status" value="5"/>
</dbReference>
<comment type="similarity">
    <text evidence="1">Belongs to the xanthine dehydrogenase family.</text>
</comment>
<dbReference type="InterPro" id="IPR000674">
    <property type="entry name" value="Ald_Oxase/Xan_DH_a/b"/>
</dbReference>
<name>G9X354_9FIRM</name>
<dbReference type="Pfam" id="PF01315">
    <property type="entry name" value="Ald_Xan_dh_C"/>
    <property type="match status" value="1"/>
</dbReference>
<comment type="caution">
    <text evidence="6">The sequence shown here is derived from an EMBL/GenBank/DDBJ whole genome shotgun (WGS) entry which is preliminary data.</text>
</comment>
<dbReference type="InterPro" id="IPR012675">
    <property type="entry name" value="Beta-grasp_dom_sf"/>
</dbReference>
<dbReference type="NCBIfam" id="TIGR03311">
    <property type="entry name" value="Se_dep_XDH"/>
    <property type="match status" value="1"/>
</dbReference>
<dbReference type="PATRIC" id="fig|796937.3.peg.2048"/>
<accession>G9X354</accession>
<keyword evidence="4" id="KW-0408">Iron</keyword>
<dbReference type="Pfam" id="PF00111">
    <property type="entry name" value="Fer2"/>
    <property type="match status" value="1"/>
</dbReference>
<dbReference type="PROSITE" id="PS51085">
    <property type="entry name" value="2FE2S_FER_2"/>
    <property type="match status" value="1"/>
</dbReference>
<organism evidence="6 7">
    <name type="scientific">Peptoanaerobacter stomatis</name>
    <dbReference type="NCBI Taxonomy" id="796937"/>
    <lineage>
        <taxon>Bacteria</taxon>
        <taxon>Bacillati</taxon>
        <taxon>Bacillota</taxon>
        <taxon>Clostridia</taxon>
        <taxon>Peptostreptococcales</taxon>
        <taxon>Filifactoraceae</taxon>
        <taxon>Peptoanaerobacter</taxon>
    </lineage>
</organism>
<dbReference type="HOGENOM" id="CLU_001681_2_3_9"/>
<dbReference type="InterPro" id="IPR016208">
    <property type="entry name" value="Ald_Oxase/xanthine_DH-like"/>
</dbReference>
<dbReference type="Gene3D" id="1.10.150.120">
    <property type="entry name" value="[2Fe-2S]-binding domain"/>
    <property type="match status" value="1"/>
</dbReference>
<dbReference type="EMBL" id="AFZE01000057">
    <property type="protein sequence ID" value="EHL10596.1"/>
    <property type="molecule type" value="Genomic_DNA"/>
</dbReference>
<feature type="domain" description="2Fe-2S ferredoxin-type" evidence="5">
    <location>
        <begin position="3"/>
        <end position="77"/>
    </location>
</feature>